<gene>
    <name evidence="7 9 10" type="ORF">SRAE_2000362000</name>
</gene>
<dbReference type="EMBL" id="LN609529">
    <property type="protein sequence ID" value="CEF68967.1"/>
    <property type="molecule type" value="Genomic_DNA"/>
</dbReference>
<evidence type="ECO:0000256" key="4">
    <source>
        <dbReference type="ARBA" id="ARBA00046124"/>
    </source>
</evidence>
<dbReference type="PANTHER" id="PTHR12161:SF5">
    <property type="entry name" value="IST1 HOMOLOG"/>
    <property type="match status" value="1"/>
</dbReference>
<dbReference type="STRING" id="34506.A0A090LGR1"/>
<dbReference type="GO" id="GO:0015031">
    <property type="term" value="P:protein transport"/>
    <property type="evidence" value="ECO:0007669"/>
    <property type="project" value="InterPro"/>
</dbReference>
<dbReference type="InterPro" id="IPR042277">
    <property type="entry name" value="IST1-like"/>
</dbReference>
<evidence type="ECO:0000313" key="8">
    <source>
        <dbReference type="Proteomes" id="UP000035682"/>
    </source>
</evidence>
<dbReference type="Proteomes" id="UP000035682">
    <property type="component" value="Unplaced"/>
</dbReference>
<reference evidence="7 8" key="1">
    <citation type="submission" date="2014-09" db="EMBL/GenBank/DDBJ databases">
        <authorList>
            <person name="Martin A.A."/>
        </authorList>
    </citation>
    <scope>NUCLEOTIDE SEQUENCE</scope>
    <source>
        <strain evidence="8">ED321</strain>
        <strain evidence="7">ED321 Heterogonic</strain>
    </source>
</reference>
<evidence type="ECO:0000256" key="2">
    <source>
        <dbReference type="ARBA" id="ARBA00014513"/>
    </source>
</evidence>
<dbReference type="InterPro" id="IPR005061">
    <property type="entry name" value="Ist1"/>
</dbReference>
<evidence type="ECO:0000256" key="1">
    <source>
        <dbReference type="ARBA" id="ARBA00005536"/>
    </source>
</evidence>
<comment type="function">
    <text evidence="4">ESCRT-III-like protein involved in cytokinesis, nuclear envelope reassembly and endosomal tubulation. Is required for efficient abscission during cytokinesis. Involved in recruiting VPS4A and/or VPS4B to the midbody of dividing cells. During late anaphase, involved in nuclear envelope reassembly and mitotic spindle disassembly together with the ESCRT-III complex: IST1 acts by mediating the recruitment of SPAST to the nuclear membrane, leading to microtubule severing. Recruited to the reforming nuclear envelope (NE) during anaphase by LEMD2. Regulates early endosomal tubulation together with the ESCRT-III complex by mediating the recruitment of SPAST.</text>
</comment>
<feature type="region of interest" description="Disordered" evidence="6">
    <location>
        <begin position="299"/>
        <end position="361"/>
    </location>
</feature>
<feature type="compositionally biased region" description="Basic and acidic residues" evidence="6">
    <location>
        <begin position="352"/>
        <end position="361"/>
    </location>
</feature>
<evidence type="ECO:0000313" key="7">
    <source>
        <dbReference type="EMBL" id="CEF68967.1"/>
    </source>
</evidence>
<dbReference type="FunFam" id="1.20.1260.60:FF:000002">
    <property type="entry name" value="Vacuolar protein sorting-associated protein IST1"/>
    <property type="match status" value="1"/>
</dbReference>
<evidence type="ECO:0000256" key="5">
    <source>
        <dbReference type="ARBA" id="ARBA00046920"/>
    </source>
</evidence>
<keyword evidence="8" id="KW-1185">Reference proteome</keyword>
<dbReference type="RefSeq" id="XP_024508167.1">
    <property type="nucleotide sequence ID" value="XM_024654835.1"/>
</dbReference>
<dbReference type="PANTHER" id="PTHR12161">
    <property type="entry name" value="IST1 FAMILY MEMBER"/>
    <property type="match status" value="1"/>
</dbReference>
<sequence>MSISWGTQYTKLKTNLGLAVSRLKLLQKKKTEMALKSRKEIADYIKAHKEDRGRIRVEHIIREDFLVEAYEILEMYCDLLLARFGVIQQMKNIDEGIAEAIVSLIWAAPRISDVPELTKISTELTKKYGKLFVEQARANQLESPCRVSQKLLDKMSLNAPDKVLVEKYMVEIAKYYNVEFTPDKNVMRDVEMQGFMDLLDDFTKDDKKGPNSGNGGGGNNFEGDNLIGFKSEALKPNKSNSSFDTDIYEIPYPAVPSQKGTSDSALPTVYPAVNYPTPPIIPTAPPIYSSNQLPVAPPTTNMPNAPPVEPHIYDLPPEYDFDNLKFPEPPKNLEANESNSNKNDVQHSNNSDNKDDTKEDIDDLMKRLDNLYKKH</sequence>
<comment type="similarity">
    <text evidence="1">Belongs to the IST1 family.</text>
</comment>
<dbReference type="Pfam" id="PF03398">
    <property type="entry name" value="Ist1"/>
    <property type="match status" value="1"/>
</dbReference>
<reference evidence="9" key="2">
    <citation type="submission" date="2020-12" db="UniProtKB">
        <authorList>
            <consortium name="WormBaseParasite"/>
        </authorList>
    </citation>
    <scope>IDENTIFICATION</scope>
</reference>
<evidence type="ECO:0000313" key="9">
    <source>
        <dbReference type="WBParaSite" id="SRAE_2000362000.1"/>
    </source>
</evidence>
<evidence type="ECO:0000313" key="10">
    <source>
        <dbReference type="WormBase" id="SRAE_2000362000"/>
    </source>
</evidence>
<evidence type="ECO:0000256" key="6">
    <source>
        <dbReference type="SAM" id="MobiDB-lite"/>
    </source>
</evidence>
<accession>A0A090LGR1</accession>
<dbReference type="CTD" id="36381337"/>
<proteinExistence type="inferred from homology"/>
<feature type="region of interest" description="Disordered" evidence="6">
    <location>
        <begin position="203"/>
        <end position="224"/>
    </location>
</feature>
<organism evidence="7">
    <name type="scientific">Strongyloides ratti</name>
    <name type="common">Parasitic roundworm</name>
    <dbReference type="NCBI Taxonomy" id="34506"/>
    <lineage>
        <taxon>Eukaryota</taxon>
        <taxon>Metazoa</taxon>
        <taxon>Ecdysozoa</taxon>
        <taxon>Nematoda</taxon>
        <taxon>Chromadorea</taxon>
        <taxon>Rhabditida</taxon>
        <taxon>Tylenchina</taxon>
        <taxon>Panagrolaimomorpha</taxon>
        <taxon>Strongyloidoidea</taxon>
        <taxon>Strongyloididae</taxon>
        <taxon>Strongyloides</taxon>
    </lineage>
</organism>
<dbReference type="AlphaFoldDB" id="A0A090LGR1"/>
<dbReference type="WBParaSite" id="SRAE_2000362000.1">
    <property type="protein sequence ID" value="SRAE_2000362000.1"/>
    <property type="gene ID" value="WBGene00263844"/>
</dbReference>
<dbReference type="OrthoDB" id="29853at2759"/>
<dbReference type="eggNOG" id="KOG2027">
    <property type="taxonomic scope" value="Eukaryota"/>
</dbReference>
<name>A0A090LGR1_STRRB</name>
<evidence type="ECO:0000256" key="3">
    <source>
        <dbReference type="ARBA" id="ARBA00032374"/>
    </source>
</evidence>
<dbReference type="Gene3D" id="1.20.1260.60">
    <property type="entry name" value="Vacuolar protein sorting-associated protein Ist1"/>
    <property type="match status" value="1"/>
</dbReference>
<protein>
    <recommendedName>
        <fullName evidence="2">IST1 homolog</fullName>
    </recommendedName>
    <alternativeName>
        <fullName evidence="3">Charged multivesicular body protein 8</fullName>
    </alternativeName>
</protein>
<dbReference type="WormBase" id="SRAE_2000362000">
    <property type="protein sequence ID" value="SRP08937"/>
    <property type="gene ID" value="WBGene00263844"/>
</dbReference>
<comment type="subunit">
    <text evidence="5">Interacts with CHMP1A, CHMP1B, VPS4A and VTA1. Interacts with SPAST, STAMBP, and USP8. May interact with VPS37B. May associate with the ESCRT-I complex. Interacts with MITD1, in competition with VSP4. Interacts with SPART (via MIT domain); leading to the recruitment of SPART to midbodies. Interacts with SPAST.</text>
</comment>
<dbReference type="GeneID" id="36381337"/>
<feature type="compositionally biased region" description="Polar residues" evidence="6">
    <location>
        <begin position="335"/>
        <end position="351"/>
    </location>
</feature>